<evidence type="ECO:0000313" key="3">
    <source>
        <dbReference type="Proteomes" id="UP000002640"/>
    </source>
</evidence>
<proteinExistence type="predicted"/>
<dbReference type="Proteomes" id="UP000002640">
    <property type="component" value="Unassembled WGS sequence"/>
</dbReference>
<protein>
    <submittedName>
        <fullName evidence="2">Uncharacterized protein</fullName>
    </submittedName>
</protein>
<feature type="compositionally biased region" description="Low complexity" evidence="1">
    <location>
        <begin position="200"/>
        <end position="211"/>
    </location>
</feature>
<organism evidence="2 3">
    <name type="scientific">Phytophthora sojae (strain P6497)</name>
    <name type="common">Soybean stem and root rot agent</name>
    <name type="synonym">Phytophthora megasperma f. sp. glycines</name>
    <dbReference type="NCBI Taxonomy" id="1094619"/>
    <lineage>
        <taxon>Eukaryota</taxon>
        <taxon>Sar</taxon>
        <taxon>Stramenopiles</taxon>
        <taxon>Oomycota</taxon>
        <taxon>Peronosporomycetes</taxon>
        <taxon>Peronosporales</taxon>
        <taxon>Peronosporaceae</taxon>
        <taxon>Phytophthora</taxon>
    </lineage>
</organism>
<dbReference type="AlphaFoldDB" id="G4YFV8"/>
<dbReference type="SMR" id="G4YFV8"/>
<dbReference type="InParanoid" id="G4YFV8"/>
<evidence type="ECO:0000313" key="2">
    <source>
        <dbReference type="EMBL" id="EGZ27684.1"/>
    </source>
</evidence>
<dbReference type="KEGG" id="psoj:PHYSODRAFT_473607"/>
<dbReference type="GeneID" id="20654376"/>
<name>G4YFV8_PHYSP</name>
<reference evidence="2 3" key="1">
    <citation type="journal article" date="2006" name="Science">
        <title>Phytophthora genome sequences uncover evolutionary origins and mechanisms of pathogenesis.</title>
        <authorList>
            <person name="Tyler B.M."/>
            <person name="Tripathy S."/>
            <person name="Zhang X."/>
            <person name="Dehal P."/>
            <person name="Jiang R.H."/>
            <person name="Aerts A."/>
            <person name="Arredondo F.D."/>
            <person name="Baxter L."/>
            <person name="Bensasson D."/>
            <person name="Beynon J.L."/>
            <person name="Chapman J."/>
            <person name="Damasceno C.M."/>
            <person name="Dorrance A.E."/>
            <person name="Dou D."/>
            <person name="Dickerman A.W."/>
            <person name="Dubchak I.L."/>
            <person name="Garbelotto M."/>
            <person name="Gijzen M."/>
            <person name="Gordon S.G."/>
            <person name="Govers F."/>
            <person name="Grunwald N.J."/>
            <person name="Huang W."/>
            <person name="Ivors K.L."/>
            <person name="Jones R.W."/>
            <person name="Kamoun S."/>
            <person name="Krampis K."/>
            <person name="Lamour K.H."/>
            <person name="Lee M.K."/>
            <person name="McDonald W.H."/>
            <person name="Medina M."/>
            <person name="Meijer H.J."/>
            <person name="Nordberg E.K."/>
            <person name="Maclean D.J."/>
            <person name="Ospina-Giraldo M.D."/>
            <person name="Morris P.F."/>
            <person name="Phuntumart V."/>
            <person name="Putnam N.H."/>
            <person name="Rash S."/>
            <person name="Rose J.K."/>
            <person name="Sakihama Y."/>
            <person name="Salamov A.A."/>
            <person name="Savidor A."/>
            <person name="Scheuring C.F."/>
            <person name="Smith B.M."/>
            <person name="Sobral B.W."/>
            <person name="Terry A."/>
            <person name="Torto-Alalibo T.A."/>
            <person name="Win J."/>
            <person name="Xu Z."/>
            <person name="Zhang H."/>
            <person name="Grigoriev I.V."/>
            <person name="Rokhsar D.S."/>
            <person name="Boore J.L."/>
        </authorList>
    </citation>
    <scope>NUCLEOTIDE SEQUENCE [LARGE SCALE GENOMIC DNA]</scope>
    <source>
        <strain evidence="2 3">P6497</strain>
    </source>
</reference>
<dbReference type="RefSeq" id="XP_009514959.1">
    <property type="nucleotide sequence ID" value="XM_009516664.1"/>
</dbReference>
<feature type="region of interest" description="Disordered" evidence="1">
    <location>
        <begin position="346"/>
        <end position="419"/>
    </location>
</feature>
<keyword evidence="3" id="KW-1185">Reference proteome</keyword>
<evidence type="ECO:0000256" key="1">
    <source>
        <dbReference type="SAM" id="MobiDB-lite"/>
    </source>
</evidence>
<dbReference type="OMA" id="FWISFRE"/>
<accession>G4YFV8</accession>
<feature type="compositionally biased region" description="Low complexity" evidence="1">
    <location>
        <begin position="356"/>
        <end position="404"/>
    </location>
</feature>
<dbReference type="EMBL" id="JH159151">
    <property type="protein sequence ID" value="EGZ27684.1"/>
    <property type="molecule type" value="Genomic_DNA"/>
</dbReference>
<sequence length="419" mass="46254">MGWKAVESEEYESSAPAVQAHFHAVRAEEALRRDDYVQAEKEGHLASEKFLQAAQRVSDRRTIDALMLLAENYEYRAKVARARNPRPPPDPKEGQKAETQLNVAAAEMEELWRRLNEIGLSSPGSADKNLLMSSRHLSSSLGDSFCLLPAKARTTIGVVATAVDGGSTLRAAVASRMRNQRQRLMEQQLGGRAPLDPRRSSGGTPTSGSGPMSYRDRQTSTGNGNESSGDDEALQEMVAQQKMEIVRLLNTVKTLSSENTKLVKKCEALTNVQAENRGIRESMDHFKKDYNQKVAIWAFWISFREVRIKMQEEQIAKLMEEGRIKDDRIAKYDKWYKTLKAGAKAKQLSQSRDGRSGANSSFSSSSSFVQNGSGPSNSFTNSSSFHDYSPGSGDSPGSSSSGTSRQFSRPPAHPNRRAL</sequence>
<gene>
    <name evidence="2" type="ORF">PHYSODRAFT_473607</name>
</gene>
<feature type="region of interest" description="Disordered" evidence="1">
    <location>
        <begin position="186"/>
        <end position="231"/>
    </location>
</feature>